<dbReference type="KEGG" id="hhk:HH1059_11720"/>
<dbReference type="PANTHER" id="PTHR13610">
    <property type="entry name" value="METHYLTRANSFERASE DOMAIN-CONTAINING PROTEIN"/>
    <property type="match status" value="1"/>
</dbReference>
<dbReference type="CDD" id="cd02440">
    <property type="entry name" value="AdoMet_MTases"/>
    <property type="match status" value="1"/>
</dbReference>
<dbReference type="InterPro" id="IPR029063">
    <property type="entry name" value="SAM-dependent_MTases_sf"/>
</dbReference>
<feature type="domain" description="Methyltransferase" evidence="4">
    <location>
        <begin position="53"/>
        <end position="114"/>
    </location>
</feature>
<evidence type="ECO:0000256" key="2">
    <source>
        <dbReference type="ARBA" id="ARBA00022679"/>
    </source>
</evidence>
<protein>
    <recommendedName>
        <fullName evidence="4">Methyltransferase domain-containing protein</fullName>
    </recommendedName>
</protein>
<reference evidence="5" key="1">
    <citation type="submission" date="2016-02" db="EMBL/GenBank/DDBJ databases">
        <title>Halorhodospira halochloris DSM-1059 complete genome, version 2.</title>
        <authorList>
            <person name="Tsukatani Y."/>
        </authorList>
    </citation>
    <scope>NUCLEOTIDE SEQUENCE</scope>
    <source>
        <strain evidence="5">DSM 1059</strain>
    </source>
</reference>
<dbReference type="OrthoDB" id="529208at2"/>
<proteinExistence type="predicted"/>
<dbReference type="GO" id="GO:0032259">
    <property type="term" value="P:methylation"/>
    <property type="evidence" value="ECO:0007669"/>
    <property type="project" value="UniProtKB-KW"/>
</dbReference>
<gene>
    <name evidence="5" type="ORF">HH1059_11720</name>
</gene>
<evidence type="ECO:0000256" key="1">
    <source>
        <dbReference type="ARBA" id="ARBA00022603"/>
    </source>
</evidence>
<keyword evidence="3" id="KW-0949">S-adenosyl-L-methionine</keyword>
<dbReference type="GO" id="GO:0016279">
    <property type="term" value="F:protein-lysine N-methyltransferase activity"/>
    <property type="evidence" value="ECO:0007669"/>
    <property type="project" value="InterPro"/>
</dbReference>
<organism evidence="5 6">
    <name type="scientific">Halorhodospira halochloris</name>
    <name type="common">Ectothiorhodospira halochloris</name>
    <dbReference type="NCBI Taxonomy" id="1052"/>
    <lineage>
        <taxon>Bacteria</taxon>
        <taxon>Pseudomonadati</taxon>
        <taxon>Pseudomonadota</taxon>
        <taxon>Gammaproteobacteria</taxon>
        <taxon>Chromatiales</taxon>
        <taxon>Ectothiorhodospiraceae</taxon>
        <taxon>Halorhodospira</taxon>
    </lineage>
</organism>
<evidence type="ECO:0000256" key="3">
    <source>
        <dbReference type="ARBA" id="ARBA00022691"/>
    </source>
</evidence>
<evidence type="ECO:0000313" key="6">
    <source>
        <dbReference type="Proteomes" id="UP000218890"/>
    </source>
</evidence>
<dbReference type="InterPro" id="IPR026170">
    <property type="entry name" value="FAM173A/B"/>
</dbReference>
<dbReference type="InterPro" id="IPR041698">
    <property type="entry name" value="Methyltransf_25"/>
</dbReference>
<dbReference type="SUPFAM" id="SSF53335">
    <property type="entry name" value="S-adenosyl-L-methionine-dependent methyltransferases"/>
    <property type="match status" value="1"/>
</dbReference>
<keyword evidence="6" id="KW-1185">Reference proteome</keyword>
<dbReference type="Pfam" id="PF13649">
    <property type="entry name" value="Methyltransf_25"/>
    <property type="match status" value="1"/>
</dbReference>
<keyword evidence="2" id="KW-0808">Transferase</keyword>
<sequence>MPLWELAVIGLAVLAIASVVFYTVVTGTAPMPSSAAARDQMVAMLSEPRSGDIVDVGCGTGTLLFALAERFPTAQVTGYERSPLPYCIARLRLFAGQLRGKYQNVTLIWDDFRRRSLAGSGAVFCYLDRRSMQQLGEQLAEQLASGALVISNAFAIPNWRPLRVCRIAGNSALPIYLYRVQPQ</sequence>
<dbReference type="Gene3D" id="3.40.50.150">
    <property type="entry name" value="Vaccinia Virus protein VP39"/>
    <property type="match status" value="1"/>
</dbReference>
<dbReference type="PANTHER" id="PTHR13610:SF9">
    <property type="entry name" value="FI06469P"/>
    <property type="match status" value="1"/>
</dbReference>
<dbReference type="RefSeq" id="WP_096409199.1">
    <property type="nucleotide sequence ID" value="NZ_AP017372.2"/>
</dbReference>
<evidence type="ECO:0000259" key="4">
    <source>
        <dbReference type="Pfam" id="PF13649"/>
    </source>
</evidence>
<dbReference type="AlphaFoldDB" id="A0A110B574"/>
<keyword evidence="1" id="KW-0489">Methyltransferase</keyword>
<dbReference type="Proteomes" id="UP000218890">
    <property type="component" value="Chromosome"/>
</dbReference>
<accession>A0A110B574</accession>
<name>A0A110B574_HALHR</name>
<dbReference type="EMBL" id="AP017372">
    <property type="protein sequence ID" value="BAU57865.1"/>
    <property type="molecule type" value="Genomic_DNA"/>
</dbReference>
<evidence type="ECO:0000313" key="5">
    <source>
        <dbReference type="EMBL" id="BAU57865.1"/>
    </source>
</evidence>